<feature type="region of interest" description="Disordered" evidence="7">
    <location>
        <begin position="1"/>
        <end position="43"/>
    </location>
</feature>
<dbReference type="PRINTS" id="PR00367">
    <property type="entry name" value="ETHRSPELEMNT"/>
</dbReference>
<evidence type="ECO:0000256" key="1">
    <source>
        <dbReference type="ARBA" id="ARBA00004123"/>
    </source>
</evidence>
<dbReference type="PANTHER" id="PTHR31677">
    <property type="entry name" value="AP2 DOMAIN CLASS TRANSCRIPTION FACTOR"/>
    <property type="match status" value="1"/>
</dbReference>
<dbReference type="SMART" id="SM00380">
    <property type="entry name" value="AP2"/>
    <property type="match status" value="1"/>
</dbReference>
<gene>
    <name evidence="9" type="primary">ESR1_1</name>
    <name evidence="9" type="ORF">PIB30_015603</name>
</gene>
<name>A0ABU6R7D3_9FABA</name>
<dbReference type="EMBL" id="JASCZI010030251">
    <property type="protein sequence ID" value="MED6119860.1"/>
    <property type="molecule type" value="Genomic_DNA"/>
</dbReference>
<protein>
    <submittedName>
        <fullName evidence="9">Estrogen receptor</fullName>
    </submittedName>
</protein>
<evidence type="ECO:0000256" key="5">
    <source>
        <dbReference type="ARBA" id="ARBA00023163"/>
    </source>
</evidence>
<evidence type="ECO:0000313" key="9">
    <source>
        <dbReference type="EMBL" id="MED6119860.1"/>
    </source>
</evidence>
<reference evidence="9 10" key="1">
    <citation type="journal article" date="2023" name="Plants (Basel)">
        <title>Bridging the Gap: Combining Genomics and Transcriptomics Approaches to Understand Stylosanthes scabra, an Orphan Legume from the Brazilian Caatinga.</title>
        <authorList>
            <person name="Ferreira-Neto J.R.C."/>
            <person name="da Silva M.D."/>
            <person name="Binneck E."/>
            <person name="de Melo N.F."/>
            <person name="da Silva R.H."/>
            <person name="de Melo A.L.T.M."/>
            <person name="Pandolfi V."/>
            <person name="Bustamante F.O."/>
            <person name="Brasileiro-Vidal A.C."/>
            <person name="Benko-Iseppon A.M."/>
        </authorList>
    </citation>
    <scope>NUCLEOTIDE SEQUENCE [LARGE SCALE GENOMIC DNA]</scope>
    <source>
        <tissue evidence="9">Leaves</tissue>
    </source>
</reference>
<keyword evidence="2" id="KW-0936">Ethylene signaling pathway</keyword>
<comment type="subcellular location">
    <subcellularLocation>
        <location evidence="1">Nucleus</location>
    </subcellularLocation>
</comment>
<dbReference type="SUPFAM" id="SSF54171">
    <property type="entry name" value="DNA-binding domain"/>
    <property type="match status" value="1"/>
</dbReference>
<dbReference type="Proteomes" id="UP001341840">
    <property type="component" value="Unassembled WGS sequence"/>
</dbReference>
<evidence type="ECO:0000256" key="2">
    <source>
        <dbReference type="ARBA" id="ARBA00022745"/>
    </source>
</evidence>
<dbReference type="InterPro" id="IPR036955">
    <property type="entry name" value="AP2/ERF_dom_sf"/>
</dbReference>
<feature type="compositionally biased region" description="Polar residues" evidence="7">
    <location>
        <begin position="1"/>
        <end position="14"/>
    </location>
</feature>
<dbReference type="PANTHER" id="PTHR31677:SF196">
    <property type="entry name" value="ETHYLENE-RESPONSIVE TRANSCRIPTION FACTOR ERF109"/>
    <property type="match status" value="1"/>
</dbReference>
<dbReference type="Pfam" id="PF00847">
    <property type="entry name" value="AP2"/>
    <property type="match status" value="1"/>
</dbReference>
<organism evidence="9 10">
    <name type="scientific">Stylosanthes scabra</name>
    <dbReference type="NCBI Taxonomy" id="79078"/>
    <lineage>
        <taxon>Eukaryota</taxon>
        <taxon>Viridiplantae</taxon>
        <taxon>Streptophyta</taxon>
        <taxon>Embryophyta</taxon>
        <taxon>Tracheophyta</taxon>
        <taxon>Spermatophyta</taxon>
        <taxon>Magnoliopsida</taxon>
        <taxon>eudicotyledons</taxon>
        <taxon>Gunneridae</taxon>
        <taxon>Pentapetalae</taxon>
        <taxon>rosids</taxon>
        <taxon>fabids</taxon>
        <taxon>Fabales</taxon>
        <taxon>Fabaceae</taxon>
        <taxon>Papilionoideae</taxon>
        <taxon>50 kb inversion clade</taxon>
        <taxon>dalbergioids sensu lato</taxon>
        <taxon>Dalbergieae</taxon>
        <taxon>Pterocarpus clade</taxon>
        <taxon>Stylosanthes</taxon>
    </lineage>
</organism>
<keyword evidence="5" id="KW-0804">Transcription</keyword>
<feature type="domain" description="AP2/ERF" evidence="8">
    <location>
        <begin position="29"/>
        <end position="86"/>
    </location>
</feature>
<dbReference type="InterPro" id="IPR016177">
    <property type="entry name" value="DNA-bd_dom_sf"/>
</dbReference>
<evidence type="ECO:0000259" key="8">
    <source>
        <dbReference type="PROSITE" id="PS51032"/>
    </source>
</evidence>
<keyword evidence="10" id="KW-1185">Reference proteome</keyword>
<keyword evidence="9" id="KW-0675">Receptor</keyword>
<dbReference type="PROSITE" id="PS51032">
    <property type="entry name" value="AP2_ERF"/>
    <property type="match status" value="1"/>
</dbReference>
<keyword evidence="4" id="KW-0238">DNA-binding</keyword>
<evidence type="ECO:0000313" key="10">
    <source>
        <dbReference type="Proteomes" id="UP001341840"/>
    </source>
</evidence>
<keyword evidence="3" id="KW-0805">Transcription regulation</keyword>
<dbReference type="InterPro" id="IPR001471">
    <property type="entry name" value="AP2/ERF_dom"/>
</dbReference>
<evidence type="ECO:0000256" key="7">
    <source>
        <dbReference type="SAM" id="MobiDB-lite"/>
    </source>
</evidence>
<proteinExistence type="predicted"/>
<dbReference type="CDD" id="cd00018">
    <property type="entry name" value="AP2"/>
    <property type="match status" value="1"/>
</dbReference>
<keyword evidence="6" id="KW-0539">Nucleus</keyword>
<accession>A0ABU6R7D3</accession>
<evidence type="ECO:0000256" key="6">
    <source>
        <dbReference type="ARBA" id="ARBA00023242"/>
    </source>
</evidence>
<evidence type="ECO:0000256" key="4">
    <source>
        <dbReference type="ARBA" id="ARBA00023125"/>
    </source>
</evidence>
<sequence length="235" mass="26907">MEKPPQKTNSSTATNRRRKQERVNGNGTKYRGVRQRQSGRYSAEIRDPWSKKQRWLGTYTTPEEAARVYDAAARAFRGHNARTNFLDYNDNKYPEENPNPFSSFSSSSDILLLRFLLDFINSSNSNPFLVISARQLYDQLLLNGIRSSSTSSPSPNYINNNNYYHPEMIMINNNNFVPFGDFPMQTNFGVGGGVNANVVGNGNLMEERSVFHELHDEILDHYDADEEDLLAAFWM</sequence>
<comment type="caution">
    <text evidence="9">The sequence shown here is derived from an EMBL/GenBank/DDBJ whole genome shotgun (WGS) entry which is preliminary data.</text>
</comment>
<evidence type="ECO:0000256" key="3">
    <source>
        <dbReference type="ARBA" id="ARBA00023015"/>
    </source>
</evidence>
<dbReference type="Gene3D" id="3.30.730.10">
    <property type="entry name" value="AP2/ERF domain"/>
    <property type="match status" value="1"/>
</dbReference>